<evidence type="ECO:0000313" key="2">
    <source>
        <dbReference type="Proteomes" id="UP000823388"/>
    </source>
</evidence>
<evidence type="ECO:0000313" key="1">
    <source>
        <dbReference type="EMBL" id="KAG2554591.1"/>
    </source>
</evidence>
<dbReference type="EMBL" id="CM029053">
    <property type="protein sequence ID" value="KAG2554591.1"/>
    <property type="molecule type" value="Genomic_DNA"/>
</dbReference>
<reference evidence="1" key="1">
    <citation type="submission" date="2020-05" db="EMBL/GenBank/DDBJ databases">
        <title>WGS assembly of Panicum virgatum.</title>
        <authorList>
            <person name="Lovell J.T."/>
            <person name="Jenkins J."/>
            <person name="Shu S."/>
            <person name="Juenger T.E."/>
            <person name="Schmutz J."/>
        </authorList>
    </citation>
    <scope>NUCLEOTIDE SEQUENCE</scope>
    <source>
        <strain evidence="1">AP13</strain>
    </source>
</reference>
<accession>A0A8T0NXB4</accession>
<name>A0A8T0NXB4_PANVG</name>
<keyword evidence="2" id="KW-1185">Reference proteome</keyword>
<comment type="caution">
    <text evidence="1">The sequence shown here is derived from an EMBL/GenBank/DDBJ whole genome shotgun (WGS) entry which is preliminary data.</text>
</comment>
<gene>
    <name evidence="1" type="ORF">PVAP13_9KG598900</name>
</gene>
<protein>
    <submittedName>
        <fullName evidence="1">Uncharacterized protein</fullName>
    </submittedName>
</protein>
<dbReference type="Proteomes" id="UP000823388">
    <property type="component" value="Chromosome 9K"/>
</dbReference>
<dbReference type="AlphaFoldDB" id="A0A8T0NXB4"/>
<sequence length="106" mass="12090">MENKISSISWRRCCLRCRLHEHRYEVCFGHPLRIGDGSSMLPGGFLFPGRGLCRRLRIRSSSFPVDVLADGLSVSQIHLKRRSGVVDLAAFPCCGGCRRRIWKCWV</sequence>
<organism evidence="1 2">
    <name type="scientific">Panicum virgatum</name>
    <name type="common">Blackwell switchgrass</name>
    <dbReference type="NCBI Taxonomy" id="38727"/>
    <lineage>
        <taxon>Eukaryota</taxon>
        <taxon>Viridiplantae</taxon>
        <taxon>Streptophyta</taxon>
        <taxon>Embryophyta</taxon>
        <taxon>Tracheophyta</taxon>
        <taxon>Spermatophyta</taxon>
        <taxon>Magnoliopsida</taxon>
        <taxon>Liliopsida</taxon>
        <taxon>Poales</taxon>
        <taxon>Poaceae</taxon>
        <taxon>PACMAD clade</taxon>
        <taxon>Panicoideae</taxon>
        <taxon>Panicodae</taxon>
        <taxon>Paniceae</taxon>
        <taxon>Panicinae</taxon>
        <taxon>Panicum</taxon>
        <taxon>Panicum sect. Hiantes</taxon>
    </lineage>
</organism>
<proteinExistence type="predicted"/>